<dbReference type="PROSITE" id="PS00534">
    <property type="entry name" value="FERROCHELATASE"/>
    <property type="match status" value="1"/>
</dbReference>
<dbReference type="EMBL" id="NXLW01000005">
    <property type="protein sequence ID" value="RDU72749.1"/>
    <property type="molecule type" value="Genomic_DNA"/>
</dbReference>
<gene>
    <name evidence="7" type="primary">hemH</name>
    <name evidence="9" type="ORF">CQA66_03930</name>
</gene>
<keyword evidence="3 7" id="KW-0350">Heme biosynthesis</keyword>
<dbReference type="Proteomes" id="UP000256424">
    <property type="component" value="Unassembled WGS sequence"/>
</dbReference>
<feature type="binding site" evidence="7">
    <location>
        <position position="190"/>
    </location>
    <ligand>
        <name>Fe(2+)</name>
        <dbReference type="ChEBI" id="CHEBI:29033"/>
    </ligand>
</feature>
<dbReference type="GO" id="GO:0004325">
    <property type="term" value="F:ferrochelatase activity"/>
    <property type="evidence" value="ECO:0007669"/>
    <property type="project" value="UniProtKB-UniRule"/>
</dbReference>
<evidence type="ECO:0000313" key="9">
    <source>
        <dbReference type="EMBL" id="RDU72749.1"/>
    </source>
</evidence>
<evidence type="ECO:0000256" key="2">
    <source>
        <dbReference type="ARBA" id="ARBA00023004"/>
    </source>
</evidence>
<evidence type="ECO:0000256" key="8">
    <source>
        <dbReference type="RuleBase" id="RU000607"/>
    </source>
</evidence>
<comment type="catalytic activity">
    <reaction evidence="7 8">
        <text>heme b + 2 H(+) = protoporphyrin IX + Fe(2+)</text>
        <dbReference type="Rhea" id="RHEA:22584"/>
        <dbReference type="ChEBI" id="CHEBI:15378"/>
        <dbReference type="ChEBI" id="CHEBI:29033"/>
        <dbReference type="ChEBI" id="CHEBI:57306"/>
        <dbReference type="ChEBI" id="CHEBI:60344"/>
        <dbReference type="EC" id="4.98.1.1"/>
    </reaction>
</comment>
<dbReference type="Gene3D" id="3.40.50.1400">
    <property type="match status" value="2"/>
</dbReference>
<dbReference type="UniPathway" id="UPA00252">
    <property type="reaction ID" value="UER00325"/>
</dbReference>
<dbReference type="AlphaFoldDB" id="A0A3D8J5H9"/>
<dbReference type="OrthoDB" id="9809741at2"/>
<comment type="catalytic activity">
    <reaction evidence="6">
        <text>Fe-coproporphyrin III + 2 H(+) = coproporphyrin III + Fe(2+)</text>
        <dbReference type="Rhea" id="RHEA:49572"/>
        <dbReference type="ChEBI" id="CHEBI:15378"/>
        <dbReference type="ChEBI" id="CHEBI:29033"/>
        <dbReference type="ChEBI" id="CHEBI:68438"/>
        <dbReference type="ChEBI" id="CHEBI:131725"/>
        <dbReference type="EC" id="4.99.1.9"/>
    </reaction>
    <physiologicalReaction direction="right-to-left" evidence="6">
        <dbReference type="Rhea" id="RHEA:49574"/>
    </physiologicalReaction>
</comment>
<name>A0A3D8J5H9_9HELI</name>
<dbReference type="CDD" id="cd03411">
    <property type="entry name" value="Ferrochelatase_N"/>
    <property type="match status" value="1"/>
</dbReference>
<comment type="pathway">
    <text evidence="7 8">Porphyrin-containing compound metabolism; protoheme biosynthesis; protoheme from protoporphyrin-IX: step 1/1.</text>
</comment>
<dbReference type="InterPro" id="IPR033644">
    <property type="entry name" value="Ferrochelatase_C"/>
</dbReference>
<dbReference type="SUPFAM" id="SSF53800">
    <property type="entry name" value="Chelatase"/>
    <property type="match status" value="1"/>
</dbReference>
<reference evidence="9 10" key="1">
    <citation type="submission" date="2018-04" db="EMBL/GenBank/DDBJ databases">
        <title>Novel Campyloabacter and Helicobacter Species and Strains.</title>
        <authorList>
            <person name="Mannion A.J."/>
            <person name="Shen Z."/>
            <person name="Fox J.G."/>
        </authorList>
    </citation>
    <scope>NUCLEOTIDE SEQUENCE [LARGE SCALE GENOMIC DNA]</scope>
    <source>
        <strain evidence="9 10">MIT 97-5075</strain>
    </source>
</reference>
<sequence length="313" mass="35571">MQYKNAVILLNMGGPNSLQEVSSFLKNMFADPCILNVQNTLFRSLLGNIIVNSRIEKSKKIYEALGGGSPIAKITFSLTQKLQARNPSTLYTYAMRYSPPFCYDVLREIQDKGISDIILFSMYPQYSTTTTLSSFNDALNSLRKLAFQPCITIVERYHNHKLYIDAIANTLQTNLSNANPQDFVLILSAHSIPISRIKKGDPYQYECEQSKDSLKQALEKRGIRFQNIALSYQSKVGPVKWLEPNTQDIIQQHAPKNIIVYPLSFSIDNSETLYELCMQYRELASSVGIKDYRVCQCLNDSEDFTQLILALTQ</sequence>
<dbReference type="RefSeq" id="WP_104762409.1">
    <property type="nucleotide sequence ID" value="NZ_FZPM01000004.1"/>
</dbReference>
<protein>
    <recommendedName>
        <fullName evidence="7 8">Ferrochelatase</fullName>
        <ecNumber evidence="7 8">4.98.1.1</ecNumber>
    </recommendedName>
    <alternativeName>
        <fullName evidence="7">Heme synthase</fullName>
    </alternativeName>
    <alternativeName>
        <fullName evidence="7">Protoheme ferro-lyase</fullName>
    </alternativeName>
</protein>
<organism evidence="9 10">
    <name type="scientific">Helicobacter aurati</name>
    <dbReference type="NCBI Taxonomy" id="137778"/>
    <lineage>
        <taxon>Bacteria</taxon>
        <taxon>Pseudomonadati</taxon>
        <taxon>Campylobacterota</taxon>
        <taxon>Epsilonproteobacteria</taxon>
        <taxon>Campylobacterales</taxon>
        <taxon>Helicobacteraceae</taxon>
        <taxon>Helicobacter</taxon>
    </lineage>
</organism>
<evidence type="ECO:0000256" key="1">
    <source>
        <dbReference type="ARBA" id="ARBA00007718"/>
    </source>
</evidence>
<comment type="similarity">
    <text evidence="1 7 8">Belongs to the ferrochelatase family.</text>
</comment>
<evidence type="ECO:0000256" key="7">
    <source>
        <dbReference type="HAMAP-Rule" id="MF_00323"/>
    </source>
</evidence>
<dbReference type="NCBIfam" id="TIGR00109">
    <property type="entry name" value="hemH"/>
    <property type="match status" value="1"/>
</dbReference>
<evidence type="ECO:0000256" key="6">
    <source>
        <dbReference type="ARBA" id="ARBA00024536"/>
    </source>
</evidence>
<accession>A0A3D8J5H9</accession>
<evidence type="ECO:0000256" key="5">
    <source>
        <dbReference type="ARBA" id="ARBA00023244"/>
    </source>
</evidence>
<comment type="function">
    <text evidence="7 8">Catalyzes the ferrous insertion into protoporphyrin IX.</text>
</comment>
<evidence type="ECO:0000313" key="10">
    <source>
        <dbReference type="Proteomes" id="UP000256424"/>
    </source>
</evidence>
<comment type="subcellular location">
    <subcellularLocation>
        <location evidence="7 8">Cytoplasm</location>
    </subcellularLocation>
</comment>
<dbReference type="GO" id="GO:0006783">
    <property type="term" value="P:heme biosynthetic process"/>
    <property type="evidence" value="ECO:0007669"/>
    <property type="project" value="UniProtKB-UniRule"/>
</dbReference>
<evidence type="ECO:0000256" key="3">
    <source>
        <dbReference type="ARBA" id="ARBA00023133"/>
    </source>
</evidence>
<dbReference type="Pfam" id="PF00762">
    <property type="entry name" value="Ferrochelatase"/>
    <property type="match status" value="1"/>
</dbReference>
<keyword evidence="4 7" id="KW-0456">Lyase</keyword>
<keyword evidence="2 7" id="KW-0408">Iron</keyword>
<dbReference type="InterPro" id="IPR019772">
    <property type="entry name" value="Ferrochelatase_AS"/>
</dbReference>
<dbReference type="InterPro" id="IPR001015">
    <property type="entry name" value="Ferrochelatase"/>
</dbReference>
<evidence type="ECO:0000256" key="4">
    <source>
        <dbReference type="ARBA" id="ARBA00023239"/>
    </source>
</evidence>
<keyword evidence="7" id="KW-0479">Metal-binding</keyword>
<keyword evidence="10" id="KW-1185">Reference proteome</keyword>
<dbReference type="InterPro" id="IPR033659">
    <property type="entry name" value="Ferrochelatase_N"/>
</dbReference>
<proteinExistence type="inferred from homology"/>
<dbReference type="HAMAP" id="MF_00323">
    <property type="entry name" value="Ferrochelatase"/>
    <property type="match status" value="1"/>
</dbReference>
<keyword evidence="5 7" id="KW-0627">Porphyrin biosynthesis</keyword>
<feature type="binding site" evidence="7">
    <location>
        <position position="271"/>
    </location>
    <ligand>
        <name>Fe(2+)</name>
        <dbReference type="ChEBI" id="CHEBI:29033"/>
    </ligand>
</feature>
<dbReference type="PANTHER" id="PTHR11108">
    <property type="entry name" value="FERROCHELATASE"/>
    <property type="match status" value="1"/>
</dbReference>
<dbReference type="EC" id="4.98.1.1" evidence="7 8"/>
<comment type="caution">
    <text evidence="9">The sequence shown here is derived from an EMBL/GenBank/DDBJ whole genome shotgun (WGS) entry which is preliminary data.</text>
</comment>
<dbReference type="GO" id="GO:0046872">
    <property type="term" value="F:metal ion binding"/>
    <property type="evidence" value="ECO:0007669"/>
    <property type="project" value="UniProtKB-KW"/>
</dbReference>
<dbReference type="PANTHER" id="PTHR11108:SF1">
    <property type="entry name" value="FERROCHELATASE, MITOCHONDRIAL"/>
    <property type="match status" value="1"/>
</dbReference>
<dbReference type="GO" id="GO:0005737">
    <property type="term" value="C:cytoplasm"/>
    <property type="evidence" value="ECO:0007669"/>
    <property type="project" value="UniProtKB-SubCell"/>
</dbReference>
<dbReference type="CDD" id="cd00419">
    <property type="entry name" value="Ferrochelatase_C"/>
    <property type="match status" value="1"/>
</dbReference>
<keyword evidence="7 8" id="KW-0963">Cytoplasm</keyword>